<sequence>MIDSLKELRTQCEAFVTNGWNFFGCVTYQIANPHKSSFQTIILDDPSFSDIILNSLKLPHNISRETTLINITNITIIYPWIKEQFMKANLVVKMFETVDFVSLHLSESNTLVSLTNFIRCMFYQNGDNEEGWFQQYPLIRVSVFEPAKKFITFMFHNSDKLILNEEDKTQLEITLCGIHNDIKNMELRSEEHDADIVSALVKWEIQTMVEMENETCFIISFQALCSRAFAWNRGKRERQKRREVLLR</sequence>
<comment type="caution">
    <text evidence="1">The sequence shown here is derived from an EMBL/GenBank/DDBJ whole genome shotgun (WGS) entry which is preliminary data.</text>
</comment>
<protein>
    <submittedName>
        <fullName evidence="1">Uncharacterized protein</fullName>
    </submittedName>
</protein>
<gene>
    <name evidence="1" type="ORF">BLNAU_11710</name>
</gene>
<dbReference type="EMBL" id="JARBJD010000093">
    <property type="protein sequence ID" value="KAK2953247.1"/>
    <property type="molecule type" value="Genomic_DNA"/>
</dbReference>
<accession>A0ABQ9XR93</accession>
<evidence type="ECO:0000313" key="1">
    <source>
        <dbReference type="EMBL" id="KAK2953247.1"/>
    </source>
</evidence>
<name>A0ABQ9XR93_9EUKA</name>
<organism evidence="1 2">
    <name type="scientific">Blattamonas nauphoetae</name>
    <dbReference type="NCBI Taxonomy" id="2049346"/>
    <lineage>
        <taxon>Eukaryota</taxon>
        <taxon>Metamonada</taxon>
        <taxon>Preaxostyla</taxon>
        <taxon>Oxymonadida</taxon>
        <taxon>Blattamonas</taxon>
    </lineage>
</organism>
<evidence type="ECO:0000313" key="2">
    <source>
        <dbReference type="Proteomes" id="UP001281761"/>
    </source>
</evidence>
<reference evidence="1 2" key="1">
    <citation type="journal article" date="2022" name="bioRxiv">
        <title>Genomics of Preaxostyla Flagellates Illuminates Evolutionary Transitions and the Path Towards Mitochondrial Loss.</title>
        <authorList>
            <person name="Novak L.V.F."/>
            <person name="Treitli S.C."/>
            <person name="Pyrih J."/>
            <person name="Halakuc P."/>
            <person name="Pipaliya S.V."/>
            <person name="Vacek V."/>
            <person name="Brzon O."/>
            <person name="Soukal P."/>
            <person name="Eme L."/>
            <person name="Dacks J.B."/>
            <person name="Karnkowska A."/>
            <person name="Elias M."/>
            <person name="Hampl V."/>
        </authorList>
    </citation>
    <scope>NUCLEOTIDE SEQUENCE [LARGE SCALE GENOMIC DNA]</scope>
    <source>
        <strain evidence="1">NAU3</strain>
        <tissue evidence="1">Gut</tissue>
    </source>
</reference>
<dbReference type="Proteomes" id="UP001281761">
    <property type="component" value="Unassembled WGS sequence"/>
</dbReference>
<keyword evidence="2" id="KW-1185">Reference proteome</keyword>
<proteinExistence type="predicted"/>